<evidence type="ECO:0000313" key="6">
    <source>
        <dbReference type="WBParaSite" id="TREG1_11410.9"/>
    </source>
</evidence>
<sequence>MAHWDSYGSYWQGAYPPYYDYTQPTKTYDYNHQTVPVPLGVDESSTPPPPGVESCSQEGDTAAVPTCVTPYNASWSTPAPFQSQGHGSTYHYPPYEMTAQKPAVPEEQYPYGPPVFMFQNQTGSGWDALGLLLNPQSNGHAVQSSGVRPNFGTPTHSTCMTVNGPLFPFRDNQGPSYPASNVRASNATACTPLSQEALKQPPASFQDKGAKEQWSDELKEYVQRAFCSIDTSEEKDQMERILKEKLEYIFRNNIKVDWKTENIPTIPSRAIASFRKSFGIRPNSVNVVRPVQLPGPRGLRPTGPRVSPRLPVGHLTKGGRNMFSSFVESTSVSKKLPSKSRSPSRSPVTKSLKAWRRKRSYRSKSSSTSKSPNSHHSSSSSSIRTKRYRRRDSRSHSGSRQTQKKVKNVKDSQKSRPLPDTRGKSKSGQRKRGGTQSSADSSADFNISSQDRTVSRGRGRGNWRGKHGSATSKHTTQTESRLSQRASRFKDHLPEPHAVGSGSIARTTSQLLSTYTDEHDDLIADFGSCQIVGTMQEVEKQFLRLTRAPDPSEVRPLSVLKVSLENVREKWQSNADYSWACEQFKSIRQDLIVQGIEDDFAVSVYEAHADAALDAGDFEEFHQCQSQLLRLHKEGLGSDRLLEFTAYRLLYYIFTVDILGINTIMAGLRPTHKTNPCVAFALKLRSAWSLNNYHRFFKLLYPADEEQQPPLRCKQVVNWFIDRERREVIKLVFKVFRPTISLSFISNLAGFSSNNLCKDFICKEFAISEDSLEPLERMDTKTVWSHLCS</sequence>
<proteinExistence type="predicted"/>
<name>A0AA85IZY8_TRIRE</name>
<dbReference type="Proteomes" id="UP000050795">
    <property type="component" value="Unassembled WGS sequence"/>
</dbReference>
<feature type="compositionally biased region" description="Polar residues" evidence="1">
    <location>
        <begin position="469"/>
        <end position="486"/>
    </location>
</feature>
<keyword evidence="3" id="KW-1185">Reference proteome</keyword>
<feature type="compositionally biased region" description="Basic and acidic residues" evidence="1">
    <location>
        <begin position="408"/>
        <end position="423"/>
    </location>
</feature>
<dbReference type="WBParaSite" id="TREG1_11410.9">
    <property type="protein sequence ID" value="TREG1_11410.9"/>
    <property type="gene ID" value="TREG1_11410"/>
</dbReference>
<dbReference type="PANTHER" id="PTHR12436:SF4">
    <property type="entry name" value="LEUKOCYTE RECEPTOR CLUSTER MEMBER 8"/>
    <property type="match status" value="1"/>
</dbReference>
<organism evidence="3 6">
    <name type="scientific">Trichobilharzia regenti</name>
    <name type="common">Nasal bird schistosome</name>
    <dbReference type="NCBI Taxonomy" id="157069"/>
    <lineage>
        <taxon>Eukaryota</taxon>
        <taxon>Metazoa</taxon>
        <taxon>Spiralia</taxon>
        <taxon>Lophotrochozoa</taxon>
        <taxon>Platyhelminthes</taxon>
        <taxon>Trematoda</taxon>
        <taxon>Digenea</taxon>
        <taxon>Strigeidida</taxon>
        <taxon>Schistosomatoidea</taxon>
        <taxon>Schistosomatidae</taxon>
        <taxon>Trichobilharzia</taxon>
    </lineage>
</organism>
<dbReference type="WBParaSite" id="TREG1_11410.6">
    <property type="protein sequence ID" value="TREG1_11410.6"/>
    <property type="gene ID" value="TREG1_11410"/>
</dbReference>
<reference evidence="4 5" key="2">
    <citation type="submission" date="2023-11" db="UniProtKB">
        <authorList>
            <consortium name="WormBaseParasite"/>
        </authorList>
    </citation>
    <scope>IDENTIFICATION</scope>
</reference>
<feature type="compositionally biased region" description="Basic residues" evidence="1">
    <location>
        <begin position="424"/>
        <end position="433"/>
    </location>
</feature>
<protein>
    <recommendedName>
        <fullName evidence="2">SAC3/GANP/THP3 conserved domain-containing protein</fullName>
    </recommendedName>
</protein>
<dbReference type="PANTHER" id="PTHR12436">
    <property type="entry name" value="80 KDA MCM3-ASSOCIATED PROTEIN"/>
    <property type="match status" value="1"/>
</dbReference>
<evidence type="ECO:0000313" key="5">
    <source>
        <dbReference type="WBParaSite" id="TREG1_11410.6"/>
    </source>
</evidence>
<feature type="compositionally biased region" description="Low complexity" evidence="1">
    <location>
        <begin position="331"/>
        <end position="351"/>
    </location>
</feature>
<accession>A0AA85IZY8</accession>
<evidence type="ECO:0000313" key="3">
    <source>
        <dbReference type="Proteomes" id="UP000050795"/>
    </source>
</evidence>
<feature type="compositionally biased region" description="Polar residues" evidence="1">
    <location>
        <begin position="435"/>
        <end position="452"/>
    </location>
</feature>
<reference evidence="3" key="1">
    <citation type="submission" date="2022-06" db="EMBL/GenBank/DDBJ databases">
        <authorList>
            <person name="Berger JAMES D."/>
            <person name="Berger JAMES D."/>
        </authorList>
    </citation>
    <scope>NUCLEOTIDE SEQUENCE [LARGE SCALE GENOMIC DNA]</scope>
</reference>
<dbReference type="Gene3D" id="1.25.40.990">
    <property type="match status" value="1"/>
</dbReference>
<feature type="compositionally biased region" description="Basic residues" evidence="1">
    <location>
        <begin position="455"/>
        <end position="467"/>
    </location>
</feature>
<dbReference type="WBParaSite" id="TREG1_11410.10">
    <property type="protein sequence ID" value="TREG1_11410.10"/>
    <property type="gene ID" value="TREG1_11410"/>
</dbReference>
<feature type="compositionally biased region" description="Low complexity" evidence="1">
    <location>
        <begin position="294"/>
        <end position="305"/>
    </location>
</feature>
<feature type="compositionally biased region" description="Basic residues" evidence="1">
    <location>
        <begin position="353"/>
        <end position="362"/>
    </location>
</feature>
<dbReference type="InterPro" id="IPR045107">
    <property type="entry name" value="SAC3/GANP/THP3"/>
</dbReference>
<evidence type="ECO:0000259" key="2">
    <source>
        <dbReference type="Pfam" id="PF03399"/>
    </source>
</evidence>
<evidence type="ECO:0000313" key="4">
    <source>
        <dbReference type="WBParaSite" id="TREG1_11410.10"/>
    </source>
</evidence>
<dbReference type="AlphaFoldDB" id="A0AA85IZY8"/>
<feature type="compositionally biased region" description="Basic residues" evidence="1">
    <location>
        <begin position="384"/>
        <end position="393"/>
    </location>
</feature>
<feature type="region of interest" description="Disordered" evidence="1">
    <location>
        <begin position="291"/>
        <end position="487"/>
    </location>
</feature>
<evidence type="ECO:0000256" key="1">
    <source>
        <dbReference type="SAM" id="MobiDB-lite"/>
    </source>
</evidence>
<dbReference type="Pfam" id="PF03399">
    <property type="entry name" value="SAC3_GANP"/>
    <property type="match status" value="1"/>
</dbReference>
<feature type="compositionally biased region" description="Low complexity" evidence="1">
    <location>
        <begin position="363"/>
        <end position="383"/>
    </location>
</feature>
<dbReference type="GO" id="GO:0005634">
    <property type="term" value="C:nucleus"/>
    <property type="evidence" value="ECO:0007669"/>
    <property type="project" value="TreeGrafter"/>
</dbReference>
<dbReference type="InterPro" id="IPR005062">
    <property type="entry name" value="SAC3/GANP/THP3_conserved"/>
</dbReference>
<feature type="domain" description="SAC3/GANP/THP3 conserved" evidence="2">
    <location>
        <begin position="546"/>
        <end position="762"/>
    </location>
</feature>